<dbReference type="Proteomes" id="UP000236724">
    <property type="component" value="Unassembled WGS sequence"/>
</dbReference>
<sequence>MLTDIIKDFAWRMENRVGELTMEFTESLDFSALEEALNKECVNLNAALQQAMLQALLLEEIFLSLLKIHAGRLGMRFKEYRRVTVTLSSGQRVEINSPYFIKAKPHGRRRKRGPNGSGAHSGLEITGFVGRVSPCLLSDALQMSLLCPSYEVACTVLKGRGIRLDVKTLRRLCALAGTHETNLRTCISLSGEENLHSYTMVVSVDGGRLRERKRKRGRKAKKLKRQGYHTDWREPELFTIYLTNSEGNIVREFNPLHDATMAGREAVFELIEAYLHNLEIEQLERIVFCGDGAKWIWNGTEKLCERMGFDKNQVYQVLDWTHAKQNLHEILKLVVSKKQAVAMGKWEYLLWQGSIDALGRSIAETVTGKAARKRAMKKFTNYFAGNRKRMQYARFKKAGLPQGSGHVESAIRRVINLRLKAPGTFWLKNMAECFLFLRSQLLCGRWNIFMGNLTALKRRDFWSVYITGGVCSNLLEAV</sequence>
<evidence type="ECO:0000313" key="2">
    <source>
        <dbReference type="Proteomes" id="UP000236724"/>
    </source>
</evidence>
<name>A0A1H6F6Z0_9GAMM</name>
<gene>
    <name evidence="1" type="ORF">MBHS_01747</name>
</gene>
<evidence type="ECO:0008006" key="3">
    <source>
        <dbReference type="Google" id="ProtNLM"/>
    </source>
</evidence>
<proteinExistence type="predicted"/>
<organism evidence="1 2">
    <name type="scientific">Candidatus Venteria ishoeyi</name>
    <dbReference type="NCBI Taxonomy" id="1899563"/>
    <lineage>
        <taxon>Bacteria</taxon>
        <taxon>Pseudomonadati</taxon>
        <taxon>Pseudomonadota</taxon>
        <taxon>Gammaproteobacteria</taxon>
        <taxon>Thiotrichales</taxon>
        <taxon>Thiotrichaceae</taxon>
        <taxon>Venteria</taxon>
    </lineage>
</organism>
<dbReference type="OrthoDB" id="9204559at2"/>
<reference evidence="1 2" key="1">
    <citation type="submission" date="2016-10" db="EMBL/GenBank/DDBJ databases">
        <authorList>
            <person name="de Groot N.N."/>
        </authorList>
    </citation>
    <scope>NUCLEOTIDE SEQUENCE [LARGE SCALE GENOMIC DNA]</scope>
    <source>
        <strain evidence="1">MBHS1</strain>
    </source>
</reference>
<dbReference type="EMBL" id="FMSV02000402">
    <property type="protein sequence ID" value="SEH05892.1"/>
    <property type="molecule type" value="Genomic_DNA"/>
</dbReference>
<evidence type="ECO:0000313" key="1">
    <source>
        <dbReference type="EMBL" id="SEH05892.1"/>
    </source>
</evidence>
<protein>
    <recommendedName>
        <fullName evidence="3">ISLre2 family transposase</fullName>
    </recommendedName>
</protein>
<keyword evidence="2" id="KW-1185">Reference proteome</keyword>
<dbReference type="AlphaFoldDB" id="A0A1H6F6Z0"/>
<dbReference type="RefSeq" id="WP_103919746.1">
    <property type="nucleotide sequence ID" value="NZ_FMSV02000402.1"/>
</dbReference>
<accession>A0A1H6F6Z0</accession>